<organism evidence="1 2">
    <name type="scientific">Dolichospermum flos-aquae UHCC 0037</name>
    <dbReference type="NCBI Taxonomy" id="2590026"/>
    <lineage>
        <taxon>Bacteria</taxon>
        <taxon>Bacillati</taxon>
        <taxon>Cyanobacteriota</taxon>
        <taxon>Cyanophyceae</taxon>
        <taxon>Nostocales</taxon>
        <taxon>Aphanizomenonaceae</taxon>
        <taxon>Dolichospermum</taxon>
    </lineage>
</organism>
<sequence>MLLFLDNPKSKIQNILVESRGNIISRPSLLNLGVRLSPHPASDVLSLRFCSCVCNRGSFRGLLEGF</sequence>
<evidence type="ECO:0000313" key="2">
    <source>
        <dbReference type="Proteomes" id="UP001517388"/>
    </source>
</evidence>
<dbReference type="EMBL" id="VILF01000001">
    <property type="protein sequence ID" value="MTJ43064.1"/>
    <property type="molecule type" value="Genomic_DNA"/>
</dbReference>
<gene>
    <name evidence="1" type="ORF">FJR39_07425</name>
</gene>
<proteinExistence type="predicted"/>
<keyword evidence="2" id="KW-1185">Reference proteome</keyword>
<protein>
    <submittedName>
        <fullName evidence="1">Uncharacterized protein</fullName>
    </submittedName>
</protein>
<name>A0ACC7S3W9_DOLFA</name>
<comment type="caution">
    <text evidence="1">The sequence shown here is derived from an EMBL/GenBank/DDBJ whole genome shotgun (WGS) entry which is preliminary data.</text>
</comment>
<reference evidence="2" key="1">
    <citation type="journal article" date="2020" name="Toxins">
        <title>Phylogenomic Analysis of Secondary Metabolism in the Toxic Cyanobacterial Genera Anabaena, Dolichospermum and Aphanizomenon.</title>
        <authorList>
            <person name="Oesterholm J."/>
            <person name="Popin R.V."/>
            <person name="Fewer D.P."/>
            <person name="Sivonen K."/>
        </authorList>
    </citation>
    <scope>NUCLEOTIDE SEQUENCE [LARGE SCALE GENOMIC DNA]</scope>
    <source>
        <strain evidence="2">UHCC 0037</strain>
    </source>
</reference>
<dbReference type="Proteomes" id="UP001517388">
    <property type="component" value="Unassembled WGS sequence"/>
</dbReference>
<accession>A0ACC7S3W9</accession>
<evidence type="ECO:0000313" key="1">
    <source>
        <dbReference type="EMBL" id="MTJ43064.1"/>
    </source>
</evidence>